<keyword evidence="2" id="KW-0479">Metal-binding</keyword>
<dbReference type="NCBIfam" id="TIGR00608">
    <property type="entry name" value="radc"/>
    <property type="match status" value="1"/>
</dbReference>
<dbReference type="InterPro" id="IPR025657">
    <property type="entry name" value="RadC_JAB"/>
</dbReference>
<dbReference type="SUPFAM" id="SSF102712">
    <property type="entry name" value="JAB1/MPN domain"/>
    <property type="match status" value="1"/>
</dbReference>
<dbReference type="NCBIfam" id="NF000642">
    <property type="entry name" value="PRK00024.1"/>
    <property type="match status" value="1"/>
</dbReference>
<dbReference type="SUPFAM" id="SSF47781">
    <property type="entry name" value="RuvA domain 2-like"/>
    <property type="match status" value="1"/>
</dbReference>
<dbReference type="PROSITE" id="PS01302">
    <property type="entry name" value="UPF0758"/>
    <property type="match status" value="1"/>
</dbReference>
<keyword evidence="5" id="KW-0482">Metalloprotease</keyword>
<dbReference type="GO" id="GO:0008237">
    <property type="term" value="F:metallopeptidase activity"/>
    <property type="evidence" value="ECO:0007669"/>
    <property type="project" value="UniProtKB-KW"/>
</dbReference>
<dbReference type="PANTHER" id="PTHR30471:SF3">
    <property type="entry name" value="UPF0758 PROTEIN YEES-RELATED"/>
    <property type="match status" value="1"/>
</dbReference>
<proteinExistence type="inferred from homology"/>
<evidence type="ECO:0000256" key="4">
    <source>
        <dbReference type="ARBA" id="ARBA00022833"/>
    </source>
</evidence>
<evidence type="ECO:0000313" key="8">
    <source>
        <dbReference type="EMBL" id="RPD36903.1"/>
    </source>
</evidence>
<keyword evidence="1" id="KW-0645">Protease</keyword>
<sequence>MKVFLMSKRSAKDFDIDCIGHHNRLRDRFLQGGDSTLADYEILELILFKLIPRRDTKSIATALLKRFITLGGVFGAPLHLLQEIEGIGKTAALELKLISVASQRILKSKLINQKILDSWSTLLDYCKITLAHEEREQFRILFLNKHDVLIADEIQSRGTIDHVPVYLREIVYRCLELSASSIILVHNHPSGNPNPSSADIGMTQNIISTLTPLNITVHDHIIIGKDEFVSFKGLRII</sequence>
<dbReference type="CDD" id="cd08071">
    <property type="entry name" value="MPN_DUF2466"/>
    <property type="match status" value="1"/>
</dbReference>
<evidence type="ECO:0000256" key="1">
    <source>
        <dbReference type="ARBA" id="ARBA00022670"/>
    </source>
</evidence>
<evidence type="ECO:0000256" key="6">
    <source>
        <dbReference type="RuleBase" id="RU003797"/>
    </source>
</evidence>
<dbReference type="PANTHER" id="PTHR30471">
    <property type="entry name" value="DNA REPAIR PROTEIN RADC"/>
    <property type="match status" value="1"/>
</dbReference>
<evidence type="ECO:0000256" key="3">
    <source>
        <dbReference type="ARBA" id="ARBA00022801"/>
    </source>
</evidence>
<name>A0A424FL55_9HYPH</name>
<dbReference type="Gene3D" id="3.40.140.10">
    <property type="entry name" value="Cytidine Deaminase, domain 2"/>
    <property type="match status" value="1"/>
</dbReference>
<dbReference type="InterPro" id="IPR020891">
    <property type="entry name" value="UPF0758_CS"/>
</dbReference>
<comment type="similarity">
    <text evidence="6">Belongs to the UPF0758 family.</text>
</comment>
<evidence type="ECO:0000256" key="5">
    <source>
        <dbReference type="ARBA" id="ARBA00023049"/>
    </source>
</evidence>
<dbReference type="PROSITE" id="PS50249">
    <property type="entry name" value="MPN"/>
    <property type="match status" value="1"/>
</dbReference>
<keyword evidence="4" id="KW-0862">Zinc</keyword>
<keyword evidence="3" id="KW-0378">Hydrolase</keyword>
<feature type="domain" description="MPN" evidence="7">
    <location>
        <begin position="115"/>
        <end position="237"/>
    </location>
</feature>
<dbReference type="Pfam" id="PF04002">
    <property type="entry name" value="RadC"/>
    <property type="match status" value="1"/>
</dbReference>
<dbReference type="Proteomes" id="UP000236895">
    <property type="component" value="Unassembled WGS sequence"/>
</dbReference>
<reference evidence="8 9" key="1">
    <citation type="submission" date="2018-11" db="EMBL/GenBank/DDBJ databases">
        <title>Genome Analysis of Haplotype D of Candidatus Liberibacter Solanacearum.</title>
        <authorList>
            <person name="Katsir L."/>
            <person name="Ruan Z."/>
            <person name="Santos Garcia D."/>
            <person name="Piasezky A."/>
            <person name="Jiang J."/>
            <person name="Sela N."/>
            <person name="Freilich S."/>
            <person name="Bahar O."/>
        </authorList>
    </citation>
    <scope>NUCLEOTIDE SEQUENCE [LARGE SCALE GENOMIC DNA]</scope>
    <source>
        <strain evidence="9">haplotype D1</strain>
    </source>
</reference>
<dbReference type="AlphaFoldDB" id="A0A424FL55"/>
<comment type="caution">
    <text evidence="8">The sequence shown here is derived from an EMBL/GenBank/DDBJ whole genome shotgun (WGS) entry which is preliminary data.</text>
</comment>
<dbReference type="InterPro" id="IPR010994">
    <property type="entry name" value="RuvA_2-like"/>
</dbReference>
<dbReference type="GO" id="GO:0006508">
    <property type="term" value="P:proteolysis"/>
    <property type="evidence" value="ECO:0007669"/>
    <property type="project" value="UniProtKB-KW"/>
</dbReference>
<dbReference type="InterPro" id="IPR037518">
    <property type="entry name" value="MPN"/>
</dbReference>
<dbReference type="EMBL" id="PKRU02000029">
    <property type="protein sequence ID" value="RPD36903.1"/>
    <property type="molecule type" value="Genomic_DNA"/>
</dbReference>
<evidence type="ECO:0000256" key="2">
    <source>
        <dbReference type="ARBA" id="ARBA00022723"/>
    </source>
</evidence>
<accession>A0A424FL55</accession>
<gene>
    <name evidence="8" type="ORF">C0030_005020</name>
</gene>
<protein>
    <submittedName>
        <fullName evidence="8">JAB domain-containing protein</fullName>
    </submittedName>
</protein>
<dbReference type="GO" id="GO:0046872">
    <property type="term" value="F:metal ion binding"/>
    <property type="evidence" value="ECO:0007669"/>
    <property type="project" value="UniProtKB-KW"/>
</dbReference>
<evidence type="ECO:0000313" key="9">
    <source>
        <dbReference type="Proteomes" id="UP000236895"/>
    </source>
</evidence>
<organism evidence="8 9">
    <name type="scientific">Candidatus Liberibacter solanacearum</name>
    <dbReference type="NCBI Taxonomy" id="556287"/>
    <lineage>
        <taxon>Bacteria</taxon>
        <taxon>Pseudomonadati</taxon>
        <taxon>Pseudomonadota</taxon>
        <taxon>Alphaproteobacteria</taxon>
        <taxon>Hyphomicrobiales</taxon>
        <taxon>Rhizobiaceae</taxon>
        <taxon>Liberibacter</taxon>
    </lineage>
</organism>
<evidence type="ECO:0000259" key="7">
    <source>
        <dbReference type="PROSITE" id="PS50249"/>
    </source>
</evidence>
<dbReference type="InterPro" id="IPR001405">
    <property type="entry name" value="UPF0758"/>
</dbReference>